<comment type="caution">
    <text evidence="1">The sequence shown here is derived from an EMBL/GenBank/DDBJ whole genome shotgun (WGS) entry which is preliminary data.</text>
</comment>
<sequence>MHEILYPKLPSLVAEKSEQRLCVYLSVGFTGRPHPRAPSPPGLLESFDGSQDARETEIAARQLAFLTFD</sequence>
<proteinExistence type="predicted"/>
<protein>
    <submittedName>
        <fullName evidence="1">Uncharacterized protein</fullName>
    </submittedName>
</protein>
<accession>A0A8H5CHH2</accession>
<name>A0A8H5CHH2_9AGAR</name>
<keyword evidence="2" id="KW-1185">Reference proteome</keyword>
<dbReference type="Proteomes" id="UP000541558">
    <property type="component" value="Unassembled WGS sequence"/>
</dbReference>
<dbReference type="AlphaFoldDB" id="A0A8H5CHH2"/>
<organism evidence="1 2">
    <name type="scientific">Ephemerocybe angulata</name>
    <dbReference type="NCBI Taxonomy" id="980116"/>
    <lineage>
        <taxon>Eukaryota</taxon>
        <taxon>Fungi</taxon>
        <taxon>Dikarya</taxon>
        <taxon>Basidiomycota</taxon>
        <taxon>Agaricomycotina</taxon>
        <taxon>Agaricomycetes</taxon>
        <taxon>Agaricomycetidae</taxon>
        <taxon>Agaricales</taxon>
        <taxon>Agaricineae</taxon>
        <taxon>Psathyrellaceae</taxon>
        <taxon>Ephemerocybe</taxon>
    </lineage>
</organism>
<evidence type="ECO:0000313" key="1">
    <source>
        <dbReference type="EMBL" id="KAF5341850.1"/>
    </source>
</evidence>
<gene>
    <name evidence="1" type="ORF">D9611_001726</name>
</gene>
<evidence type="ECO:0000313" key="2">
    <source>
        <dbReference type="Proteomes" id="UP000541558"/>
    </source>
</evidence>
<dbReference type="EMBL" id="JAACJK010000001">
    <property type="protein sequence ID" value="KAF5341850.1"/>
    <property type="molecule type" value="Genomic_DNA"/>
</dbReference>
<reference evidence="1 2" key="1">
    <citation type="journal article" date="2020" name="ISME J.">
        <title>Uncovering the hidden diversity of litter-decomposition mechanisms in mushroom-forming fungi.</title>
        <authorList>
            <person name="Floudas D."/>
            <person name="Bentzer J."/>
            <person name="Ahren D."/>
            <person name="Johansson T."/>
            <person name="Persson P."/>
            <person name="Tunlid A."/>
        </authorList>
    </citation>
    <scope>NUCLEOTIDE SEQUENCE [LARGE SCALE GENOMIC DNA]</scope>
    <source>
        <strain evidence="1 2">CBS 175.51</strain>
    </source>
</reference>